<feature type="domain" description="RRM" evidence="4">
    <location>
        <begin position="14"/>
        <end position="92"/>
    </location>
</feature>
<dbReference type="Proteomes" id="UP001461498">
    <property type="component" value="Unassembled WGS sequence"/>
</dbReference>
<dbReference type="PANTHER" id="PTHR48025:SF1">
    <property type="entry name" value="RRM DOMAIN-CONTAINING PROTEIN"/>
    <property type="match status" value="1"/>
</dbReference>
<dbReference type="InterPro" id="IPR050502">
    <property type="entry name" value="Euk_RNA-bind_prot"/>
</dbReference>
<dbReference type="InterPro" id="IPR000504">
    <property type="entry name" value="RRM_dom"/>
</dbReference>
<dbReference type="Pfam" id="PF00076">
    <property type="entry name" value="RRM_1"/>
    <property type="match status" value="3"/>
</dbReference>
<evidence type="ECO:0000259" key="4">
    <source>
        <dbReference type="PROSITE" id="PS50102"/>
    </source>
</evidence>
<dbReference type="SUPFAM" id="SSF54928">
    <property type="entry name" value="RNA-binding domain, RBD"/>
    <property type="match status" value="2"/>
</dbReference>
<organism evidence="5 6">
    <name type="scientific">Rhynocoris fuscipes</name>
    <dbReference type="NCBI Taxonomy" id="488301"/>
    <lineage>
        <taxon>Eukaryota</taxon>
        <taxon>Metazoa</taxon>
        <taxon>Ecdysozoa</taxon>
        <taxon>Arthropoda</taxon>
        <taxon>Hexapoda</taxon>
        <taxon>Insecta</taxon>
        <taxon>Pterygota</taxon>
        <taxon>Neoptera</taxon>
        <taxon>Paraneoptera</taxon>
        <taxon>Hemiptera</taxon>
        <taxon>Heteroptera</taxon>
        <taxon>Panheteroptera</taxon>
        <taxon>Cimicomorpha</taxon>
        <taxon>Reduviidae</taxon>
        <taxon>Harpactorinae</taxon>
        <taxon>Harpactorini</taxon>
        <taxon>Rhynocoris</taxon>
    </lineage>
</organism>
<dbReference type="InterPro" id="IPR002343">
    <property type="entry name" value="Hud_Sxl_RNA"/>
</dbReference>
<dbReference type="GO" id="GO:0009967">
    <property type="term" value="P:positive regulation of signal transduction"/>
    <property type="evidence" value="ECO:0007669"/>
    <property type="project" value="UniProtKB-ARBA"/>
</dbReference>
<gene>
    <name evidence="5" type="ORF">O3M35_008192</name>
</gene>
<dbReference type="GO" id="GO:0005737">
    <property type="term" value="C:cytoplasm"/>
    <property type="evidence" value="ECO:0007669"/>
    <property type="project" value="UniProtKB-ARBA"/>
</dbReference>
<dbReference type="PANTHER" id="PTHR48025">
    <property type="entry name" value="OS02G0815200 PROTEIN"/>
    <property type="match status" value="1"/>
</dbReference>
<feature type="domain" description="RRM" evidence="4">
    <location>
        <begin position="98"/>
        <end position="196"/>
    </location>
</feature>
<protein>
    <recommendedName>
        <fullName evidence="4">RRM domain-containing protein</fullName>
    </recommendedName>
</protein>
<proteinExistence type="predicted"/>
<evidence type="ECO:0000313" key="5">
    <source>
        <dbReference type="EMBL" id="KAK9506218.1"/>
    </source>
</evidence>
<keyword evidence="1" id="KW-0677">Repeat</keyword>
<dbReference type="GO" id="GO:0003729">
    <property type="term" value="F:mRNA binding"/>
    <property type="evidence" value="ECO:0007669"/>
    <property type="project" value="UniProtKB-ARBA"/>
</dbReference>
<dbReference type="GO" id="GO:0010629">
    <property type="term" value="P:negative regulation of gene expression"/>
    <property type="evidence" value="ECO:0007669"/>
    <property type="project" value="UniProtKB-ARBA"/>
</dbReference>
<evidence type="ECO:0000256" key="3">
    <source>
        <dbReference type="PROSITE-ProRule" id="PRU00176"/>
    </source>
</evidence>
<evidence type="ECO:0000256" key="1">
    <source>
        <dbReference type="ARBA" id="ARBA00022737"/>
    </source>
</evidence>
<dbReference type="PRINTS" id="PR00961">
    <property type="entry name" value="HUDSXLRNA"/>
</dbReference>
<accession>A0AAW1D5H6</accession>
<dbReference type="GO" id="GO:1990904">
    <property type="term" value="C:ribonucleoprotein complex"/>
    <property type="evidence" value="ECO:0007669"/>
    <property type="project" value="InterPro"/>
</dbReference>
<dbReference type="InterPro" id="IPR012677">
    <property type="entry name" value="Nucleotide-bd_a/b_plait_sf"/>
</dbReference>
<name>A0AAW1D5H6_9HEMI</name>
<dbReference type="SMART" id="SM00360">
    <property type="entry name" value="RRM"/>
    <property type="match status" value="3"/>
</dbReference>
<dbReference type="PROSITE" id="PS50102">
    <property type="entry name" value="RRM"/>
    <property type="match status" value="3"/>
</dbReference>
<dbReference type="AlphaFoldDB" id="A0AAW1D5H6"/>
<evidence type="ECO:0000256" key="2">
    <source>
        <dbReference type="ARBA" id="ARBA00022884"/>
    </source>
</evidence>
<reference evidence="5 6" key="1">
    <citation type="submission" date="2022-12" db="EMBL/GenBank/DDBJ databases">
        <title>Chromosome-level genome assembly of true bugs.</title>
        <authorList>
            <person name="Ma L."/>
            <person name="Li H."/>
        </authorList>
    </citation>
    <scope>NUCLEOTIDE SEQUENCE [LARGE SCALE GENOMIC DNA]</scope>
    <source>
        <strain evidence="5">Lab_2022b</strain>
    </source>
</reference>
<sequence length="333" mass="36650">MDIDNADNNVSSKTNLIVNYLPPDITLGGFVKLFQSVGEIDTFRLVKDKDTGVNLGYGFINYCRKEDAEVAVKTLNGAQISNKTIRVAYARPDAPKSVNVFVSGLPPTMHLHELENLFSGYGRVITTRLLLDDNKTVDSASQKVNAIGFVRFEERSDAERAISELNGTMLPESIEPLTVMFPTENAKRLNASFAEFIKGGVNSRMTTVRESKLKSGGKEGVHINKGMNRFSPMGNIAPPPILANTANINQGHVVYIFGLHEDSGDSILWELFGPFGPVQSAKVVKDPSTDKCKGFGFVTMVNYGDALEAIRALNGYQHRNRRLQVSFKTSKKN</sequence>
<dbReference type="Gene3D" id="3.30.70.330">
    <property type="match status" value="3"/>
</dbReference>
<evidence type="ECO:0000313" key="6">
    <source>
        <dbReference type="Proteomes" id="UP001461498"/>
    </source>
</evidence>
<keyword evidence="2 3" id="KW-0694">RNA-binding</keyword>
<dbReference type="FunFam" id="3.30.70.330:FF:000383">
    <property type="entry name" value="Sex lethal, isoform D"/>
    <property type="match status" value="1"/>
</dbReference>
<comment type="caution">
    <text evidence="5">The sequence shown here is derived from an EMBL/GenBank/DDBJ whole genome shotgun (WGS) entry which is preliminary data.</text>
</comment>
<feature type="domain" description="RRM" evidence="4">
    <location>
        <begin position="252"/>
        <end position="330"/>
    </location>
</feature>
<dbReference type="InterPro" id="IPR035979">
    <property type="entry name" value="RBD_domain_sf"/>
</dbReference>
<keyword evidence="6" id="KW-1185">Reference proteome</keyword>
<dbReference type="EMBL" id="JAPXFL010000005">
    <property type="protein sequence ID" value="KAK9506218.1"/>
    <property type="molecule type" value="Genomic_DNA"/>
</dbReference>